<dbReference type="RefSeq" id="WP_143017203.1">
    <property type="nucleotide sequence ID" value="NZ_FNFO01000003.1"/>
</dbReference>
<gene>
    <name evidence="1" type="ORF">SAMN05421823_103389</name>
</gene>
<evidence type="ECO:0000313" key="1">
    <source>
        <dbReference type="EMBL" id="SDK72607.1"/>
    </source>
</evidence>
<accession>A0A1G9E920</accession>
<dbReference type="AlphaFoldDB" id="A0A1G9E920"/>
<dbReference type="STRING" id="1075417.SAMN05421823_103389"/>
<name>A0A1G9E920_9BACT</name>
<dbReference type="PROSITE" id="PS51257">
    <property type="entry name" value="PROKAR_LIPOPROTEIN"/>
    <property type="match status" value="1"/>
</dbReference>
<evidence type="ECO:0000313" key="2">
    <source>
        <dbReference type="Proteomes" id="UP000198510"/>
    </source>
</evidence>
<keyword evidence="2" id="KW-1185">Reference proteome</keyword>
<protein>
    <recommendedName>
        <fullName evidence="3">Glycosyl hydrolase family 76</fullName>
    </recommendedName>
</protein>
<dbReference type="EMBL" id="FNFO01000003">
    <property type="protein sequence ID" value="SDK72607.1"/>
    <property type="molecule type" value="Genomic_DNA"/>
</dbReference>
<dbReference type="OrthoDB" id="9765330at2"/>
<dbReference type="Proteomes" id="UP000198510">
    <property type="component" value="Unassembled WGS sequence"/>
</dbReference>
<reference evidence="1 2" key="1">
    <citation type="submission" date="2016-10" db="EMBL/GenBank/DDBJ databases">
        <authorList>
            <person name="de Groot N.N."/>
        </authorList>
    </citation>
    <scope>NUCLEOTIDE SEQUENCE [LARGE SCALE GENOMIC DNA]</scope>
    <source>
        <strain evidence="1 2">DSM 25186</strain>
    </source>
</reference>
<evidence type="ECO:0008006" key="3">
    <source>
        <dbReference type="Google" id="ProtNLM"/>
    </source>
</evidence>
<proteinExistence type="predicted"/>
<sequence>MSIRRLGWLGLIALVWAGCQEKAPPRATEAAEDSLDVCWVNDAHLRRLYQEMVLGRDTVGIIHIYSEYPDYGWVDDADEGVACVDDVARAAIFYVRQFQLNHNPADLDVARKLLRFVLHLQADNGYFYNFVWADGQINRTFQTSVAEANWWSWRAGWALTESIPVFRTEDPALAARLEASLNRLLTAWKAELPTSTETKRVAGLTQPTWLPYGNAADQASLLLLVLSSQCPGDSVLCNYAVQLGQGMLTMQLGTAATTQFPAGAFLSWENTWHAWGNDQSYALLRASRTLPQPSWRAAAQRELDHYYPQLLHREQLSAWNVAVQADTLAVLETETFPQIAYGIRPQVWACLEAADLTQDTLYAARAGELAAWFLGQNRAHTPMYDPATGRGFDGLQSADNINRNAGAESTIEALLTLQAIEQHPVARRALARYGLPAPAVSASTD</sequence>
<organism evidence="1 2">
    <name type="scientific">Catalinimonas alkaloidigena</name>
    <dbReference type="NCBI Taxonomy" id="1075417"/>
    <lineage>
        <taxon>Bacteria</taxon>
        <taxon>Pseudomonadati</taxon>
        <taxon>Bacteroidota</taxon>
        <taxon>Cytophagia</taxon>
        <taxon>Cytophagales</taxon>
        <taxon>Catalimonadaceae</taxon>
        <taxon>Catalinimonas</taxon>
    </lineage>
</organism>